<sequence length="37" mass="4050">MVVWSGGMRLMMRNGSSSSSVVGAALHPRHHVLHRHA</sequence>
<accession>A0A0A9EKL2</accession>
<reference evidence="1" key="1">
    <citation type="submission" date="2014-09" db="EMBL/GenBank/DDBJ databases">
        <authorList>
            <person name="Magalhaes I.L.F."/>
            <person name="Oliveira U."/>
            <person name="Santos F.R."/>
            <person name="Vidigal T.H.D.A."/>
            <person name="Brescovit A.D."/>
            <person name="Santos A.J."/>
        </authorList>
    </citation>
    <scope>NUCLEOTIDE SEQUENCE</scope>
    <source>
        <tissue evidence="1">Shoot tissue taken approximately 20 cm above the soil surface</tissue>
    </source>
</reference>
<name>A0A0A9EKL2_ARUDO</name>
<dbReference type="EMBL" id="GBRH01196606">
    <property type="protein sequence ID" value="JAE01290.1"/>
    <property type="molecule type" value="Transcribed_RNA"/>
</dbReference>
<evidence type="ECO:0000313" key="1">
    <source>
        <dbReference type="EMBL" id="JAE01290.1"/>
    </source>
</evidence>
<proteinExistence type="predicted"/>
<organism evidence="1">
    <name type="scientific">Arundo donax</name>
    <name type="common">Giant reed</name>
    <name type="synonym">Donax arundinaceus</name>
    <dbReference type="NCBI Taxonomy" id="35708"/>
    <lineage>
        <taxon>Eukaryota</taxon>
        <taxon>Viridiplantae</taxon>
        <taxon>Streptophyta</taxon>
        <taxon>Embryophyta</taxon>
        <taxon>Tracheophyta</taxon>
        <taxon>Spermatophyta</taxon>
        <taxon>Magnoliopsida</taxon>
        <taxon>Liliopsida</taxon>
        <taxon>Poales</taxon>
        <taxon>Poaceae</taxon>
        <taxon>PACMAD clade</taxon>
        <taxon>Arundinoideae</taxon>
        <taxon>Arundineae</taxon>
        <taxon>Arundo</taxon>
    </lineage>
</organism>
<dbReference type="AlphaFoldDB" id="A0A0A9EKL2"/>
<reference evidence="1" key="2">
    <citation type="journal article" date="2015" name="Data Brief">
        <title>Shoot transcriptome of the giant reed, Arundo donax.</title>
        <authorList>
            <person name="Barrero R.A."/>
            <person name="Guerrero F.D."/>
            <person name="Moolhuijzen P."/>
            <person name="Goolsby J.A."/>
            <person name="Tidwell J."/>
            <person name="Bellgard S.E."/>
            <person name="Bellgard M.I."/>
        </authorList>
    </citation>
    <scope>NUCLEOTIDE SEQUENCE</scope>
    <source>
        <tissue evidence="1">Shoot tissue taken approximately 20 cm above the soil surface</tissue>
    </source>
</reference>
<protein>
    <submittedName>
        <fullName evidence="1">Uncharacterized protein</fullName>
    </submittedName>
</protein>